<proteinExistence type="predicted"/>
<sequence>MSVYFNGQKYSKVYYNGQTYTKLYYNGVNYLEQKPVTKNVALRWNQGTTPQAQIVFAGQDIVANPNTMDSTLTVKDPYESIASLLLTWSYDATHTQYLIGVAAADHTSAQVDFQSVYAGNHVPSTVQLTIYYLDGNEFDCNIITSGKEATVSGDKVSSAYGKASSKPSNTTAVLVNFANNIHAMRVVSPNMTFNPGVESTVYMNAPAGLEFTSISGSYDYGDGTQKNVTGFDQFPINDAFINMGHTSNGDYPQLTKIAVAYNNNTSMVFNITTDETLVARGQGKFLN</sequence>
<gene>
    <name evidence="1" type="ORF">PQ472_07675</name>
</gene>
<evidence type="ECO:0000313" key="1">
    <source>
        <dbReference type="EMBL" id="WDF81803.1"/>
    </source>
</evidence>
<keyword evidence="2" id="KW-1185">Reference proteome</keyword>
<reference evidence="1 2" key="1">
    <citation type="submission" date="2023-02" db="EMBL/GenBank/DDBJ databases">
        <title>Genome sequence of Lacticaseibacillus sp. KACC 23028.</title>
        <authorList>
            <person name="Kim S."/>
            <person name="Heo J."/>
            <person name="Kwon S.-W."/>
        </authorList>
    </citation>
    <scope>NUCLEOTIDE SEQUENCE [LARGE SCALE GENOMIC DNA]</scope>
    <source>
        <strain evidence="1 2">KACC 23028</strain>
    </source>
</reference>
<dbReference type="Proteomes" id="UP001220377">
    <property type="component" value="Chromosome"/>
</dbReference>
<accession>A0ABY7WR05</accession>
<evidence type="ECO:0000313" key="2">
    <source>
        <dbReference type="Proteomes" id="UP001220377"/>
    </source>
</evidence>
<dbReference type="EMBL" id="CP117884">
    <property type="protein sequence ID" value="WDF81803.1"/>
    <property type="molecule type" value="Genomic_DNA"/>
</dbReference>
<protein>
    <submittedName>
        <fullName evidence="1">Uncharacterized protein</fullName>
    </submittedName>
</protein>
<dbReference type="RefSeq" id="WP_274258801.1">
    <property type="nucleotide sequence ID" value="NZ_CP117884.1"/>
</dbReference>
<name>A0ABY7WR05_9LACO</name>
<organism evidence="1 2">
    <name type="scientific">Lacticaseibacillus pabuli</name>
    <dbReference type="NCBI Taxonomy" id="3025672"/>
    <lineage>
        <taxon>Bacteria</taxon>
        <taxon>Bacillati</taxon>
        <taxon>Bacillota</taxon>
        <taxon>Bacilli</taxon>
        <taxon>Lactobacillales</taxon>
        <taxon>Lactobacillaceae</taxon>
        <taxon>Lacticaseibacillus</taxon>
    </lineage>
</organism>